<dbReference type="InterPro" id="IPR029052">
    <property type="entry name" value="Metallo-depent_PP-like"/>
</dbReference>
<organism evidence="3 4">
    <name type="scientific">Echinimonas agarilytica</name>
    <dbReference type="NCBI Taxonomy" id="1215918"/>
    <lineage>
        <taxon>Bacteria</taxon>
        <taxon>Pseudomonadati</taxon>
        <taxon>Pseudomonadota</taxon>
        <taxon>Gammaproteobacteria</taxon>
        <taxon>Alteromonadales</taxon>
        <taxon>Echinimonadaceae</taxon>
        <taxon>Echinimonas</taxon>
    </lineage>
</organism>
<evidence type="ECO:0000256" key="1">
    <source>
        <dbReference type="SAM" id="Phobius"/>
    </source>
</evidence>
<reference evidence="3 4" key="1">
    <citation type="journal article" date="2013" name="Antonie Van Leeuwenhoek">
        <title>Echinimonas agarilytica gen. nov., sp. nov., a new gammaproteobacterium isolated from the sea urchin Strongylocentrotus intermedius.</title>
        <authorList>
            <person name="Nedashkovskaya O.I."/>
            <person name="Stenkova A.M."/>
            <person name="Zhukova N.V."/>
            <person name="Van Trappen S."/>
            <person name="Lee J.S."/>
            <person name="Kim S.B."/>
        </authorList>
    </citation>
    <scope>NUCLEOTIDE SEQUENCE [LARGE SCALE GENOMIC DNA]</scope>
    <source>
        <strain evidence="3 4">KMM 6351</strain>
    </source>
</reference>
<feature type="transmembrane region" description="Helical" evidence="1">
    <location>
        <begin position="12"/>
        <end position="39"/>
    </location>
</feature>
<proteinExistence type="predicted"/>
<dbReference type="SUPFAM" id="SSF56300">
    <property type="entry name" value="Metallo-dependent phosphatases"/>
    <property type="match status" value="1"/>
</dbReference>
<dbReference type="Proteomes" id="UP001165393">
    <property type="component" value="Unassembled WGS sequence"/>
</dbReference>
<name>A0AA41W801_9GAMM</name>
<accession>A0AA41W801</accession>
<keyword evidence="4" id="KW-1185">Reference proteome</keyword>
<evidence type="ECO:0000313" key="4">
    <source>
        <dbReference type="Proteomes" id="UP001165393"/>
    </source>
</evidence>
<keyword evidence="1" id="KW-1133">Transmembrane helix</keyword>
<evidence type="ECO:0000313" key="3">
    <source>
        <dbReference type="EMBL" id="MCM2680338.1"/>
    </source>
</evidence>
<dbReference type="Pfam" id="PF00149">
    <property type="entry name" value="Metallophos"/>
    <property type="match status" value="1"/>
</dbReference>
<dbReference type="AlphaFoldDB" id="A0AA41W801"/>
<gene>
    <name evidence="3" type="ORF">NAF29_11740</name>
</gene>
<dbReference type="GO" id="GO:0016787">
    <property type="term" value="F:hydrolase activity"/>
    <property type="evidence" value="ECO:0007669"/>
    <property type="project" value="InterPro"/>
</dbReference>
<feature type="domain" description="Calcineurin-like phosphoesterase" evidence="2">
    <location>
        <begin position="53"/>
        <end position="171"/>
    </location>
</feature>
<protein>
    <submittedName>
        <fullName evidence="3">Metallophosphoesterase</fullName>
    </submittedName>
</protein>
<keyword evidence="1" id="KW-0812">Transmembrane</keyword>
<keyword evidence="1" id="KW-0472">Membrane</keyword>
<dbReference type="InterPro" id="IPR004843">
    <property type="entry name" value="Calcineurin-like_PHP"/>
</dbReference>
<comment type="caution">
    <text evidence="3">The sequence shown here is derived from an EMBL/GenBank/DDBJ whole genome shotgun (WGS) entry which is preliminary data.</text>
</comment>
<dbReference type="Gene3D" id="3.60.21.10">
    <property type="match status" value="2"/>
</dbReference>
<sequence length="635" mass="72023">MSKQLRVTVDSFLLVGVSSRLILCLLCLTTTLSFSAYTYELGVPIADSNAPVKVAFITDAHFQDIFGDFELESFKGLPTKTQRGVQHATIRSMAAQLKSTRLYNESYFALIATLNDLVQRNIKLVALPGDFTDDGQAVHVKGLATLLRHYTQTHGLEFFVIPGNHDPIRPFSVEGGKSDFLAGDGSQLSIYSAQHPKCLTENVTNIHCTNAIKPWGYPEIMAALSEFGLSPQPHYRHYETPFSFFQIDPIAAVESRPRQFEICESANHCLTVPDASYLVEPIDGLWLLAIDSNVYVPRAKNDPKADYDPFKGSSNAGYNALLRYKPQLVGWISDVVKRARIYNKNLIAFSHFPIAGFNDDADLEMAALFRADALQQRRSPTLQTSQALADTGLKLHIAGHMHINDTQVVRGRHGNTLFNIQAPSLVGYKPGYKLLTIQSPSIYEFETITLEQIDHFDQLFQHYEKEFNTLSEQNRWNSEILEARNYSELTEWHLKELVRLRFLPKDWPAPLVNYLTHSTSDDIRGLMQQCGYFDAPPLTKEMGAIDGLEIANDFYRLRNADHLFDLPSHRRAIYQSLDNFTLTDSVCDRDSKYHTITVQLSNLFKIINKSMLSQPSDHFQIDLEHDRLKALKRQR</sequence>
<dbReference type="RefSeq" id="WP_251261765.1">
    <property type="nucleotide sequence ID" value="NZ_JAMQGP010000005.1"/>
</dbReference>
<evidence type="ECO:0000259" key="2">
    <source>
        <dbReference type="Pfam" id="PF00149"/>
    </source>
</evidence>
<dbReference type="EMBL" id="JAMQGP010000005">
    <property type="protein sequence ID" value="MCM2680338.1"/>
    <property type="molecule type" value="Genomic_DNA"/>
</dbReference>